<feature type="domain" description="Copper amine oxidase-like N-terminal" evidence="3">
    <location>
        <begin position="202"/>
        <end position="309"/>
    </location>
</feature>
<feature type="compositionally biased region" description="Polar residues" evidence="1">
    <location>
        <begin position="59"/>
        <end position="73"/>
    </location>
</feature>
<gene>
    <name evidence="4" type="ORF">SD70_31320</name>
</gene>
<evidence type="ECO:0000313" key="5">
    <source>
        <dbReference type="Proteomes" id="UP000031967"/>
    </source>
</evidence>
<feature type="signal peptide" evidence="2">
    <location>
        <begin position="1"/>
        <end position="25"/>
    </location>
</feature>
<protein>
    <submittedName>
        <fullName evidence="4">Copper amine oxidase</fullName>
    </submittedName>
</protein>
<reference evidence="4 5" key="1">
    <citation type="submission" date="2014-12" db="EMBL/GenBank/DDBJ databases">
        <title>Draft genome sequence of Paenibacillus kamchatkensis strain B-2647.</title>
        <authorList>
            <person name="Karlyshev A.V."/>
            <person name="Kudryashova E.B."/>
        </authorList>
    </citation>
    <scope>NUCLEOTIDE SEQUENCE [LARGE SCALE GENOMIC DNA]</scope>
    <source>
        <strain evidence="4 5">VKM B-2647</strain>
    </source>
</reference>
<feature type="region of interest" description="Disordered" evidence="1">
    <location>
        <begin position="27"/>
        <end position="84"/>
    </location>
</feature>
<keyword evidence="2" id="KW-0732">Signal</keyword>
<evidence type="ECO:0000259" key="3">
    <source>
        <dbReference type="Pfam" id="PF07833"/>
    </source>
</evidence>
<evidence type="ECO:0000313" key="4">
    <source>
        <dbReference type="EMBL" id="KIL36799.1"/>
    </source>
</evidence>
<proteinExistence type="predicted"/>
<dbReference type="Gene3D" id="3.30.457.10">
    <property type="entry name" value="Copper amine oxidase-like, N-terminal domain"/>
    <property type="match status" value="1"/>
</dbReference>
<accession>A0ABR5A702</accession>
<evidence type="ECO:0000256" key="2">
    <source>
        <dbReference type="SAM" id="SignalP"/>
    </source>
</evidence>
<dbReference type="InterPro" id="IPR012854">
    <property type="entry name" value="Cu_amine_oxidase-like_N"/>
</dbReference>
<feature type="compositionally biased region" description="Gly residues" evidence="1">
    <location>
        <begin position="28"/>
        <end position="47"/>
    </location>
</feature>
<dbReference type="Proteomes" id="UP000031967">
    <property type="component" value="Unassembled WGS sequence"/>
</dbReference>
<sequence length="312" mass="32755">MNKKNGLWIMALLVAISLAPASALAKTGGTGGGSDVSGNSGSAGSGFGQEKKTNADAEATTQAGVRGNAQDNGSGHGLGHAAGDQTVTSATYGSEHGHNGYKGLLNAIDNVKDKPAGAVLADLLLTKYDTQLTDDMKQQLEAIKEKDQALSAAAEMLDEQGNVTDAVYMQREAVKANVKNIGLYKQLGKLYEKTGKTGVKLYVNGDEPAAEVAPFIRDGSTLVPFRAISEALKATVSWNAEERSVTVTRGDVTVKLLIDSKTAYVNGQQVELEVPAAIENGSTVVPVRFVSEALKAAVKWEPETQSVIVYEE</sequence>
<organism evidence="4 5">
    <name type="scientific">Gordoniibacillus kamchatkensis</name>
    <dbReference type="NCBI Taxonomy" id="1590651"/>
    <lineage>
        <taxon>Bacteria</taxon>
        <taxon>Bacillati</taxon>
        <taxon>Bacillota</taxon>
        <taxon>Bacilli</taxon>
        <taxon>Bacillales</taxon>
        <taxon>Paenibacillaceae</taxon>
        <taxon>Gordoniibacillus</taxon>
    </lineage>
</organism>
<dbReference type="InterPro" id="IPR036582">
    <property type="entry name" value="Mao_N_sf"/>
</dbReference>
<comment type="caution">
    <text evidence="4">The sequence shown here is derived from an EMBL/GenBank/DDBJ whole genome shotgun (WGS) entry which is preliminary data.</text>
</comment>
<name>A0ABR5A702_9BACL</name>
<keyword evidence="5" id="KW-1185">Reference proteome</keyword>
<dbReference type="RefSeq" id="WP_041052522.1">
    <property type="nucleotide sequence ID" value="NZ_JXAK01000104.1"/>
</dbReference>
<dbReference type="SUPFAM" id="SSF55383">
    <property type="entry name" value="Copper amine oxidase, domain N"/>
    <property type="match status" value="1"/>
</dbReference>
<evidence type="ECO:0000256" key="1">
    <source>
        <dbReference type="SAM" id="MobiDB-lite"/>
    </source>
</evidence>
<feature type="chain" id="PRO_5045952512" evidence="2">
    <location>
        <begin position="26"/>
        <end position="312"/>
    </location>
</feature>
<dbReference type="EMBL" id="JXAK01000104">
    <property type="protein sequence ID" value="KIL36799.1"/>
    <property type="molecule type" value="Genomic_DNA"/>
</dbReference>
<dbReference type="Pfam" id="PF07833">
    <property type="entry name" value="Cu_amine_oxidN1"/>
    <property type="match status" value="1"/>
</dbReference>